<proteinExistence type="predicted"/>
<keyword evidence="2" id="KW-1185">Reference proteome</keyword>
<dbReference type="EMBL" id="CAXDID020000041">
    <property type="protein sequence ID" value="CAL6000217.1"/>
    <property type="molecule type" value="Genomic_DNA"/>
</dbReference>
<gene>
    <name evidence="1" type="ORF">HINF_LOCUS16587</name>
</gene>
<comment type="caution">
    <text evidence="1">The sequence shown here is derived from an EMBL/GenBank/DDBJ whole genome shotgun (WGS) entry which is preliminary data.</text>
</comment>
<reference evidence="1 2" key="1">
    <citation type="submission" date="2024-07" db="EMBL/GenBank/DDBJ databases">
        <authorList>
            <person name="Akdeniz Z."/>
        </authorList>
    </citation>
    <scope>NUCLEOTIDE SEQUENCE [LARGE SCALE GENOMIC DNA]</scope>
</reference>
<dbReference type="Proteomes" id="UP001642409">
    <property type="component" value="Unassembled WGS sequence"/>
</dbReference>
<evidence type="ECO:0000313" key="2">
    <source>
        <dbReference type="Proteomes" id="UP001642409"/>
    </source>
</evidence>
<evidence type="ECO:0000313" key="1">
    <source>
        <dbReference type="EMBL" id="CAL6000217.1"/>
    </source>
</evidence>
<sequence length="158" mass="18297">MNRIEGHPSQKVSLSNTKISTTSETLHLPKLHYKQRIQIETGNSCQKLQSTLKLNTTTQYKRKLNNTSKNHQYISKIHQKPTKPFKQNREINADSILKSNSILQHINQTTPKKRISLNTIRLIKQSRQQLNSGNINIQTQDMKKLEEIALKKLTNLCE</sequence>
<organism evidence="1 2">
    <name type="scientific">Hexamita inflata</name>
    <dbReference type="NCBI Taxonomy" id="28002"/>
    <lineage>
        <taxon>Eukaryota</taxon>
        <taxon>Metamonada</taxon>
        <taxon>Diplomonadida</taxon>
        <taxon>Hexamitidae</taxon>
        <taxon>Hexamitinae</taxon>
        <taxon>Hexamita</taxon>
    </lineage>
</organism>
<name>A0ABP1HSZ2_9EUKA</name>
<accession>A0ABP1HSZ2</accession>
<protein>
    <submittedName>
        <fullName evidence="1">Hypothetical_protein</fullName>
    </submittedName>
</protein>